<keyword evidence="3" id="KW-0520">NAD</keyword>
<organism evidence="7 8">
    <name type="scientific">Agromyces albus</name>
    <dbReference type="NCBI Taxonomy" id="205332"/>
    <lineage>
        <taxon>Bacteria</taxon>
        <taxon>Bacillati</taxon>
        <taxon>Actinomycetota</taxon>
        <taxon>Actinomycetes</taxon>
        <taxon>Micrococcales</taxon>
        <taxon>Microbacteriaceae</taxon>
        <taxon>Agromyces</taxon>
    </lineage>
</organism>
<dbReference type="InterPro" id="IPR036291">
    <property type="entry name" value="NAD(P)-bd_dom_sf"/>
</dbReference>
<evidence type="ECO:0000256" key="3">
    <source>
        <dbReference type="ARBA" id="ARBA00023027"/>
    </source>
</evidence>
<evidence type="ECO:0000313" key="8">
    <source>
        <dbReference type="Proteomes" id="UP000293865"/>
    </source>
</evidence>
<reference evidence="7 8" key="1">
    <citation type="submission" date="2019-01" db="EMBL/GenBank/DDBJ databases">
        <title>Agromyces.</title>
        <authorList>
            <person name="Li J."/>
        </authorList>
    </citation>
    <scope>NUCLEOTIDE SEQUENCE [LARGE SCALE GENOMIC DNA]</scope>
    <source>
        <strain evidence="7 8">DSM 15934</strain>
    </source>
</reference>
<dbReference type="InterPro" id="IPR055170">
    <property type="entry name" value="GFO_IDH_MocA-like_dom"/>
</dbReference>
<name>A0A4Q2KTW3_9MICO</name>
<dbReference type="AlphaFoldDB" id="A0A4Q2KTW3"/>
<dbReference type="PANTHER" id="PTHR22604:SF105">
    <property type="entry name" value="TRANS-1,2-DIHYDROBENZENE-1,2-DIOL DEHYDROGENASE"/>
    <property type="match status" value="1"/>
</dbReference>
<gene>
    <name evidence="7" type="ORF">ESP51_15555</name>
</gene>
<dbReference type="GO" id="GO:0000166">
    <property type="term" value="F:nucleotide binding"/>
    <property type="evidence" value="ECO:0007669"/>
    <property type="project" value="InterPro"/>
</dbReference>
<dbReference type="Gene3D" id="3.30.360.10">
    <property type="entry name" value="Dihydrodipicolinate Reductase, domain 2"/>
    <property type="match status" value="1"/>
</dbReference>
<dbReference type="EMBL" id="SDPN01000035">
    <property type="protein sequence ID" value="RXZ67980.1"/>
    <property type="molecule type" value="Genomic_DNA"/>
</dbReference>
<feature type="domain" description="Gfo/Idh/MocA-like oxidoreductase N-terminal" evidence="5">
    <location>
        <begin position="47"/>
        <end position="163"/>
    </location>
</feature>
<comment type="caution">
    <text evidence="7">The sequence shown here is derived from an EMBL/GenBank/DDBJ whole genome shotgun (WGS) entry which is preliminary data.</text>
</comment>
<evidence type="ECO:0000259" key="5">
    <source>
        <dbReference type="Pfam" id="PF01408"/>
    </source>
</evidence>
<dbReference type="PANTHER" id="PTHR22604">
    <property type="entry name" value="OXIDOREDUCTASES"/>
    <property type="match status" value="1"/>
</dbReference>
<dbReference type="Proteomes" id="UP000293865">
    <property type="component" value="Unassembled WGS sequence"/>
</dbReference>
<dbReference type="Gene3D" id="3.40.50.720">
    <property type="entry name" value="NAD(P)-binding Rossmann-like Domain"/>
    <property type="match status" value="1"/>
</dbReference>
<dbReference type="Pfam" id="PF01408">
    <property type="entry name" value="GFO_IDH_MocA"/>
    <property type="match status" value="1"/>
</dbReference>
<proteinExistence type="inferred from homology"/>
<comment type="similarity">
    <text evidence="1">Belongs to the Gfo/Idh/MocA family.</text>
</comment>
<evidence type="ECO:0000256" key="1">
    <source>
        <dbReference type="ARBA" id="ARBA00010928"/>
    </source>
</evidence>
<feature type="domain" description="GFO/IDH/MocA-like oxidoreductase" evidence="6">
    <location>
        <begin position="173"/>
        <end position="286"/>
    </location>
</feature>
<evidence type="ECO:0000313" key="7">
    <source>
        <dbReference type="EMBL" id="RXZ67980.1"/>
    </source>
</evidence>
<dbReference type="SUPFAM" id="SSF55347">
    <property type="entry name" value="Glyceraldehyde-3-phosphate dehydrogenase-like, C-terminal domain"/>
    <property type="match status" value="1"/>
</dbReference>
<keyword evidence="2" id="KW-0560">Oxidoreductase</keyword>
<evidence type="ECO:0000256" key="4">
    <source>
        <dbReference type="SAM" id="MobiDB-lite"/>
    </source>
</evidence>
<sequence length="372" mass="39983">MGALGADLRADRGRSGNLRAHTQAEPRLARRRRPPGWIASVTTPPQRWALIGTGTISRSIAADLARCAGAEAVVVHSRDPEKAARFATEFGIAKATADYAAILADDSIDAIYLATPFATHHRMSREALLAGKHVLVEKPMAMSTAEVADLFGLAAAQGVFLMEAMWMKFTPGFLRLREEVARGRIGEVRSVRASFGAPFPEGGSRWDLAASGGALLDQGIYPVTLAHALLGSPESISARGTTRADGLDLSEHFTFEYPGGAFAQGGSSMVEFLDLAASVNGTIGWIDIPPYFWGVRRLEIHAGATQESFERPEVVEFDEPGDGYVPMLSEVIRAIDAGMLQHPEHDANATVDVFTLLDEIMFQVRQSAGAQP</sequence>
<dbReference type="SUPFAM" id="SSF51735">
    <property type="entry name" value="NAD(P)-binding Rossmann-fold domains"/>
    <property type="match status" value="1"/>
</dbReference>
<keyword evidence="8" id="KW-1185">Reference proteome</keyword>
<evidence type="ECO:0000256" key="2">
    <source>
        <dbReference type="ARBA" id="ARBA00023002"/>
    </source>
</evidence>
<dbReference type="OrthoDB" id="9815825at2"/>
<dbReference type="InterPro" id="IPR050984">
    <property type="entry name" value="Gfo/Idh/MocA_domain"/>
</dbReference>
<accession>A0A4Q2KTW3</accession>
<dbReference type="GO" id="GO:0016491">
    <property type="term" value="F:oxidoreductase activity"/>
    <property type="evidence" value="ECO:0007669"/>
    <property type="project" value="UniProtKB-KW"/>
</dbReference>
<dbReference type="Pfam" id="PF22725">
    <property type="entry name" value="GFO_IDH_MocA_C3"/>
    <property type="match status" value="1"/>
</dbReference>
<evidence type="ECO:0000259" key="6">
    <source>
        <dbReference type="Pfam" id="PF22725"/>
    </source>
</evidence>
<feature type="region of interest" description="Disordered" evidence="4">
    <location>
        <begin position="12"/>
        <end position="32"/>
    </location>
</feature>
<protein>
    <submittedName>
        <fullName evidence="7">Gfo/Idh/MocA family oxidoreductase</fullName>
    </submittedName>
</protein>
<dbReference type="InterPro" id="IPR000683">
    <property type="entry name" value="Gfo/Idh/MocA-like_OxRdtase_N"/>
</dbReference>